<evidence type="ECO:0000313" key="13">
    <source>
        <dbReference type="EMBL" id="TWH21635.1"/>
    </source>
</evidence>
<feature type="region of interest" description="Disordered" evidence="9">
    <location>
        <begin position="141"/>
        <end position="162"/>
    </location>
</feature>
<evidence type="ECO:0000256" key="5">
    <source>
        <dbReference type="ARBA" id="ARBA00022801"/>
    </source>
</evidence>
<protein>
    <submittedName>
        <fullName evidence="13">Membrane peptidoglycan carboxypeptidase</fullName>
    </submittedName>
</protein>
<keyword evidence="10" id="KW-0812">Transmembrane</keyword>
<keyword evidence="2" id="KW-0645">Protease</keyword>
<comment type="catalytic activity">
    <reaction evidence="7">
        <text>Preferential cleavage: (Ac)2-L-Lys-D-Ala-|-D-Ala. Also transpeptidation of peptidyl-alanyl moieties that are N-acyl substituents of D-alanine.</text>
        <dbReference type="EC" id="3.4.16.4"/>
    </reaction>
</comment>
<evidence type="ECO:0000256" key="2">
    <source>
        <dbReference type="ARBA" id="ARBA00022670"/>
    </source>
</evidence>
<dbReference type="GO" id="GO:0009252">
    <property type="term" value="P:peptidoglycan biosynthetic process"/>
    <property type="evidence" value="ECO:0007669"/>
    <property type="project" value="TreeGrafter"/>
</dbReference>
<keyword evidence="3" id="KW-0328">Glycosyltransferase</keyword>
<dbReference type="EMBL" id="VLJV01000001">
    <property type="protein sequence ID" value="TWH21635.1"/>
    <property type="molecule type" value="Genomic_DNA"/>
</dbReference>
<dbReference type="SUPFAM" id="SSF56601">
    <property type="entry name" value="beta-lactamase/transpeptidase-like"/>
    <property type="match status" value="1"/>
</dbReference>
<keyword evidence="14" id="KW-1185">Reference proteome</keyword>
<name>A0A660CKS8_9PSEU</name>
<evidence type="ECO:0000256" key="1">
    <source>
        <dbReference type="ARBA" id="ARBA00022645"/>
    </source>
</evidence>
<evidence type="ECO:0000313" key="14">
    <source>
        <dbReference type="Proteomes" id="UP000317303"/>
    </source>
</evidence>
<evidence type="ECO:0000256" key="6">
    <source>
        <dbReference type="ARBA" id="ARBA00023268"/>
    </source>
</evidence>
<dbReference type="GO" id="GO:0030288">
    <property type="term" value="C:outer membrane-bounded periplasmic space"/>
    <property type="evidence" value="ECO:0007669"/>
    <property type="project" value="TreeGrafter"/>
</dbReference>
<feature type="region of interest" description="Disordered" evidence="9">
    <location>
        <begin position="1"/>
        <end position="118"/>
    </location>
</feature>
<proteinExistence type="predicted"/>
<keyword evidence="5" id="KW-0378">Hydrolase</keyword>
<sequence length="893" mass="95893">MPPAGAPQDPTQARRQPPPRRPEDPRRAGGPDDARRQPPRRPEDRRPEGRPGDRTQQRPGAGGAAAAGGVAGAAGGYAAGRMDEPREPELITHQSMTGTGRGYDPYDDRYDSDPYGYDPDGFTAGGAAADGATVAAAHAEGGYDDADPDEGAGKRGKKDKALLTPAQRKKRRWRRVRRTLYACVGVFVVLPALAFVVTYFFVDVPTPEEVAAQQGKIVSYYYAGGEKMAEDAPPEGRRVILKPDDIPPVMRYAAYAAEDATFESNSGFDITGIVRAAWNQVKGGAGGGSTISQQYIKVATENDDYSLTRKWTEIVKSFKMNNEQSKDEIITAYLNTIYFGRGAYGVETAAQSYFGKSAKDLNASQAALLAGMIQQPGRSEDEQVRNQRWAYVADQMVANGWLNKSERESMQPPKLIKEGASRPEALDGPDAFIKNRVMAELAAKGYSEEKIQTGGYKIYTTIDKRAQNAAKKSVNDVMQGEPGELRKSLVAVDPKSGSVRAYYGGPNEAGVDEMDWGNVQRNPGSSFKPFDFVALLQQGKGGLYSTYDGTSPRQFGRVTIANAEGTECGEECTVEQAMARSINTVFYDMVTNTTGPKAVMEAAMAAGIPEKHGDKPTMGSLDGNISIGGGQTQVTPTDMAGAYATFAADGIQRDTHFVAKLETSDGEVLFDETTPAAKKGEPAFDPDEETNRTIARNVTESLKGVLPEADLSCPSSHECAGKTGTHQYDQGDPESSENSQAWMVGYSPQISAAAWVGTGGGEPIRDATGSPIYGSGLPAEIWQEFMANYLEPLEPEPFSELEEVLGPQPPVVDDAPEETTEETTTEETTTEESTTEESSRPETTQPSSPPPGPPSRPSEPSEPTDTEEEDDDGGGPIWGRPPEEPQGNGNSEG</sequence>
<evidence type="ECO:0000256" key="9">
    <source>
        <dbReference type="SAM" id="MobiDB-lite"/>
    </source>
</evidence>
<evidence type="ECO:0000256" key="10">
    <source>
        <dbReference type="SAM" id="Phobius"/>
    </source>
</evidence>
<evidence type="ECO:0000259" key="12">
    <source>
        <dbReference type="Pfam" id="PF00912"/>
    </source>
</evidence>
<feature type="compositionally biased region" description="Basic and acidic residues" evidence="9">
    <location>
        <begin position="20"/>
        <end position="56"/>
    </location>
</feature>
<dbReference type="PANTHER" id="PTHR32282">
    <property type="entry name" value="BINDING PROTEIN TRANSPEPTIDASE, PUTATIVE-RELATED"/>
    <property type="match status" value="1"/>
</dbReference>
<dbReference type="Pfam" id="PF00905">
    <property type="entry name" value="Transpeptidase"/>
    <property type="match status" value="1"/>
</dbReference>
<comment type="caution">
    <text evidence="13">The sequence shown here is derived from an EMBL/GenBank/DDBJ whole genome shotgun (WGS) entry which is preliminary data.</text>
</comment>
<organism evidence="13 14">
    <name type="scientific">Prauserella rugosa</name>
    <dbReference type="NCBI Taxonomy" id="43354"/>
    <lineage>
        <taxon>Bacteria</taxon>
        <taxon>Bacillati</taxon>
        <taxon>Actinomycetota</taxon>
        <taxon>Actinomycetes</taxon>
        <taxon>Pseudonocardiales</taxon>
        <taxon>Pseudonocardiaceae</taxon>
        <taxon>Prauserella</taxon>
    </lineage>
</organism>
<feature type="compositionally biased region" description="Acidic residues" evidence="9">
    <location>
        <begin position="862"/>
        <end position="873"/>
    </location>
</feature>
<evidence type="ECO:0000256" key="4">
    <source>
        <dbReference type="ARBA" id="ARBA00022679"/>
    </source>
</evidence>
<feature type="compositionally biased region" description="Acidic residues" evidence="9">
    <location>
        <begin position="814"/>
        <end position="835"/>
    </location>
</feature>
<evidence type="ECO:0000256" key="7">
    <source>
        <dbReference type="ARBA" id="ARBA00034000"/>
    </source>
</evidence>
<dbReference type="InterPro" id="IPR001460">
    <property type="entry name" value="PCN-bd_Tpept"/>
</dbReference>
<keyword evidence="10" id="KW-1133">Transmembrane helix</keyword>
<dbReference type="Gene3D" id="3.40.710.10">
    <property type="entry name" value="DD-peptidase/beta-lactamase superfamily"/>
    <property type="match status" value="1"/>
</dbReference>
<dbReference type="AlphaFoldDB" id="A0A660CKS8"/>
<feature type="domain" description="Penicillin-binding protein transpeptidase" evidence="11">
    <location>
        <begin position="489"/>
        <end position="755"/>
    </location>
</feature>
<dbReference type="GO" id="GO:0009002">
    <property type="term" value="F:serine-type D-Ala-D-Ala carboxypeptidase activity"/>
    <property type="evidence" value="ECO:0007669"/>
    <property type="project" value="UniProtKB-EC"/>
</dbReference>
<dbReference type="InterPro" id="IPR050396">
    <property type="entry name" value="Glycosyltr_51/Transpeptidase"/>
</dbReference>
<feature type="compositionally biased region" description="Gly residues" evidence="9">
    <location>
        <begin position="60"/>
        <end position="78"/>
    </location>
</feature>
<dbReference type="Proteomes" id="UP000317303">
    <property type="component" value="Unassembled WGS sequence"/>
</dbReference>
<evidence type="ECO:0000256" key="3">
    <source>
        <dbReference type="ARBA" id="ARBA00022676"/>
    </source>
</evidence>
<dbReference type="Gene3D" id="1.10.3810.10">
    <property type="entry name" value="Biosynthetic peptidoglycan transglycosylase-like"/>
    <property type="match status" value="1"/>
</dbReference>
<gene>
    <name evidence="13" type="ORF">JD82_03501</name>
</gene>
<dbReference type="GO" id="GO:0008955">
    <property type="term" value="F:peptidoglycan glycosyltransferase activity"/>
    <property type="evidence" value="ECO:0007669"/>
    <property type="project" value="UniProtKB-EC"/>
</dbReference>
<evidence type="ECO:0000256" key="8">
    <source>
        <dbReference type="ARBA" id="ARBA00049902"/>
    </source>
</evidence>
<dbReference type="Pfam" id="PF00912">
    <property type="entry name" value="Transgly"/>
    <property type="match status" value="1"/>
</dbReference>
<dbReference type="RefSeq" id="WP_246134810.1">
    <property type="nucleotide sequence ID" value="NZ_JOIJ01000001.1"/>
</dbReference>
<dbReference type="InterPro" id="IPR036950">
    <property type="entry name" value="PBP_transglycosylase"/>
</dbReference>
<feature type="transmembrane region" description="Helical" evidence="10">
    <location>
        <begin position="179"/>
        <end position="202"/>
    </location>
</feature>
<dbReference type="InterPro" id="IPR023346">
    <property type="entry name" value="Lysozyme-like_dom_sf"/>
</dbReference>
<keyword evidence="1 13" id="KW-0121">Carboxypeptidase</keyword>
<evidence type="ECO:0000259" key="11">
    <source>
        <dbReference type="Pfam" id="PF00905"/>
    </source>
</evidence>
<feature type="compositionally biased region" description="Pro residues" evidence="9">
    <location>
        <begin position="847"/>
        <end position="857"/>
    </location>
</feature>
<dbReference type="InterPro" id="IPR012338">
    <property type="entry name" value="Beta-lactam/transpept-like"/>
</dbReference>
<keyword evidence="4" id="KW-0808">Transferase</keyword>
<dbReference type="PANTHER" id="PTHR32282:SF34">
    <property type="entry name" value="PENICILLIN-BINDING PROTEIN 1A"/>
    <property type="match status" value="1"/>
</dbReference>
<reference evidence="13 14" key="1">
    <citation type="submission" date="2019-07" db="EMBL/GenBank/DDBJ databases">
        <title>R&amp;d 2014.</title>
        <authorList>
            <person name="Klenk H.-P."/>
        </authorList>
    </citation>
    <scope>NUCLEOTIDE SEQUENCE [LARGE SCALE GENOMIC DNA]</scope>
    <source>
        <strain evidence="13 14">DSM 43194</strain>
    </source>
</reference>
<accession>A0A660CKS8</accession>
<feature type="region of interest" description="Disordered" evidence="9">
    <location>
        <begin position="714"/>
        <end position="739"/>
    </location>
</feature>
<dbReference type="GO" id="GO:0006508">
    <property type="term" value="P:proteolysis"/>
    <property type="evidence" value="ECO:0007669"/>
    <property type="project" value="UniProtKB-KW"/>
</dbReference>
<dbReference type="GO" id="GO:0008658">
    <property type="term" value="F:penicillin binding"/>
    <property type="evidence" value="ECO:0007669"/>
    <property type="project" value="InterPro"/>
</dbReference>
<feature type="compositionally biased region" description="Basic and acidic residues" evidence="9">
    <location>
        <begin position="81"/>
        <end position="90"/>
    </location>
</feature>
<keyword evidence="6" id="KW-0511">Multifunctional enzyme</keyword>
<dbReference type="SUPFAM" id="SSF53955">
    <property type="entry name" value="Lysozyme-like"/>
    <property type="match status" value="1"/>
</dbReference>
<feature type="compositionally biased region" description="Low complexity" evidence="9">
    <location>
        <begin position="1"/>
        <end position="15"/>
    </location>
</feature>
<feature type="domain" description="Glycosyl transferase family 51" evidence="12">
    <location>
        <begin position="235"/>
        <end position="396"/>
    </location>
</feature>
<keyword evidence="10" id="KW-0472">Membrane</keyword>
<dbReference type="InterPro" id="IPR001264">
    <property type="entry name" value="Glyco_trans_51"/>
</dbReference>
<comment type="catalytic activity">
    <reaction evidence="8">
        <text>[GlcNAc-(1-&gt;4)-Mur2Ac(oyl-L-Ala-gamma-D-Glu-L-Lys-D-Ala-D-Ala)](n)-di-trans,octa-cis-undecaprenyl diphosphate + beta-D-GlcNAc-(1-&gt;4)-Mur2Ac(oyl-L-Ala-gamma-D-Glu-L-Lys-D-Ala-D-Ala)-di-trans,octa-cis-undecaprenyl diphosphate = [GlcNAc-(1-&gt;4)-Mur2Ac(oyl-L-Ala-gamma-D-Glu-L-Lys-D-Ala-D-Ala)](n+1)-di-trans,octa-cis-undecaprenyl diphosphate + di-trans,octa-cis-undecaprenyl diphosphate + H(+)</text>
        <dbReference type="Rhea" id="RHEA:23708"/>
        <dbReference type="Rhea" id="RHEA-COMP:9602"/>
        <dbReference type="Rhea" id="RHEA-COMP:9603"/>
        <dbReference type="ChEBI" id="CHEBI:15378"/>
        <dbReference type="ChEBI" id="CHEBI:58405"/>
        <dbReference type="ChEBI" id="CHEBI:60033"/>
        <dbReference type="ChEBI" id="CHEBI:78435"/>
        <dbReference type="EC" id="2.4.99.28"/>
    </reaction>
</comment>
<feature type="region of interest" description="Disordered" evidence="9">
    <location>
        <begin position="804"/>
        <end position="893"/>
    </location>
</feature>